<dbReference type="GO" id="GO:0045292">
    <property type="term" value="P:mRNA cis splicing, via spliceosome"/>
    <property type="evidence" value="ECO:0007669"/>
    <property type="project" value="InterPro"/>
</dbReference>
<evidence type="ECO:0000259" key="2">
    <source>
        <dbReference type="PROSITE" id="PS50128"/>
    </source>
</evidence>
<evidence type="ECO:0000313" key="4">
    <source>
        <dbReference type="Proteomes" id="UP000008694"/>
    </source>
</evidence>
<dbReference type="HOGENOM" id="CLU_050302_0_0_1"/>
<dbReference type="STRING" id="81972.D7MAF9"/>
<dbReference type="GO" id="GO:0000381">
    <property type="term" value="P:regulation of alternative mRNA splicing, via spliceosome"/>
    <property type="evidence" value="ECO:0007669"/>
    <property type="project" value="TreeGrafter"/>
</dbReference>
<sequence>MSQNQNVSDMATDIESAAVFIAENGVEFEKKIMDSFPGSIKTLIERTALFVAKGLKAEEMMMECNVYNPSYNFMRRSDPFHAFYKQKLNEYRSQVGDDDATDSEVDDAAEQPRTRPQFIELPDFLLFCNPPGMSLKELDTIKLTAHFVSWYGAAFWLGLAKRKIPELQFMDPDDSRFKCFSEFVGAYSKVLKPPAGLKQELRNSAAYTATIIDAFLQRLKWDPVQHYEWLQRGVKAMLDWHASVTKDLTNKDQNPQMQQSPPRIHKCSRIVLLILPPLLMLLVHV</sequence>
<feature type="domain" description="SURP motif" evidence="2">
    <location>
        <begin position="140"/>
        <end position="180"/>
    </location>
</feature>
<dbReference type="eggNOG" id="KOG0007">
    <property type="taxonomic scope" value="Eukaryota"/>
</dbReference>
<dbReference type="SMART" id="SM00648">
    <property type="entry name" value="SWAP"/>
    <property type="match status" value="2"/>
</dbReference>
<dbReference type="AlphaFoldDB" id="D7MAF9"/>
<dbReference type="Pfam" id="PF01805">
    <property type="entry name" value="Surp"/>
    <property type="match status" value="2"/>
</dbReference>
<dbReference type="Gene3D" id="1.10.10.790">
    <property type="entry name" value="Surp module"/>
    <property type="match status" value="2"/>
</dbReference>
<dbReference type="GO" id="GO:0071013">
    <property type="term" value="C:catalytic step 2 spliceosome"/>
    <property type="evidence" value="ECO:0007669"/>
    <property type="project" value="TreeGrafter"/>
</dbReference>
<dbReference type="GO" id="GO:0071004">
    <property type="term" value="C:U2-type prespliceosome"/>
    <property type="evidence" value="ECO:0007669"/>
    <property type="project" value="TreeGrafter"/>
</dbReference>
<keyword evidence="1" id="KW-0507">mRNA processing</keyword>
<protein>
    <recommendedName>
        <fullName evidence="2">SURP motif domain-containing protein</fullName>
    </recommendedName>
</protein>
<dbReference type="EMBL" id="GL348719">
    <property type="protein sequence ID" value="EFH46487.1"/>
    <property type="molecule type" value="Genomic_DNA"/>
</dbReference>
<feature type="domain" description="SURP motif" evidence="2">
    <location>
        <begin position="43"/>
        <end position="84"/>
    </location>
</feature>
<dbReference type="InterPro" id="IPR035967">
    <property type="entry name" value="SWAP/Surp_sf"/>
</dbReference>
<reference evidence="4" key="1">
    <citation type="journal article" date="2011" name="Nat. Genet.">
        <title>The Arabidopsis lyrata genome sequence and the basis of rapid genome size change.</title>
        <authorList>
            <person name="Hu T.T."/>
            <person name="Pattyn P."/>
            <person name="Bakker E.G."/>
            <person name="Cao J."/>
            <person name="Cheng J.-F."/>
            <person name="Clark R.M."/>
            <person name="Fahlgren N."/>
            <person name="Fawcett J.A."/>
            <person name="Grimwood J."/>
            <person name="Gundlach H."/>
            <person name="Haberer G."/>
            <person name="Hollister J.D."/>
            <person name="Ossowski S."/>
            <person name="Ottilar R.P."/>
            <person name="Salamov A.A."/>
            <person name="Schneeberger K."/>
            <person name="Spannagl M."/>
            <person name="Wang X."/>
            <person name="Yang L."/>
            <person name="Nasrallah M.E."/>
            <person name="Bergelson J."/>
            <person name="Carrington J.C."/>
            <person name="Gaut B.S."/>
            <person name="Schmutz J."/>
            <person name="Mayer K.F.X."/>
            <person name="Van de Peer Y."/>
            <person name="Grigoriev I.V."/>
            <person name="Nordborg M."/>
            <person name="Weigel D."/>
            <person name="Guo Y.-L."/>
        </authorList>
    </citation>
    <scope>NUCLEOTIDE SEQUENCE [LARGE SCALE GENOMIC DNA]</scope>
    <source>
        <strain evidence="4">cv. MN47</strain>
    </source>
</reference>
<dbReference type="PANTHER" id="PTHR15316">
    <property type="entry name" value="SPLICEOSOME ASSOCIATED PROTEIN 114/SWAP SPLICING FACTOR-RELATED"/>
    <property type="match status" value="1"/>
</dbReference>
<evidence type="ECO:0000313" key="3">
    <source>
        <dbReference type="EMBL" id="EFH46487.1"/>
    </source>
</evidence>
<evidence type="ECO:0000256" key="1">
    <source>
        <dbReference type="ARBA" id="ARBA00022664"/>
    </source>
</evidence>
<accession>D7MAF9</accession>
<dbReference type="InterPro" id="IPR000061">
    <property type="entry name" value="Surp"/>
</dbReference>
<dbReference type="PROSITE" id="PS50128">
    <property type="entry name" value="SURP"/>
    <property type="match status" value="2"/>
</dbReference>
<proteinExistence type="predicted"/>
<dbReference type="GO" id="GO:0003723">
    <property type="term" value="F:RNA binding"/>
    <property type="evidence" value="ECO:0007669"/>
    <property type="project" value="InterPro"/>
</dbReference>
<dbReference type="PANTHER" id="PTHR15316:SF1">
    <property type="entry name" value="SPLICING FACTOR 3A SUBUNIT 1"/>
    <property type="match status" value="1"/>
</dbReference>
<dbReference type="GO" id="GO:0005686">
    <property type="term" value="C:U2 snRNP"/>
    <property type="evidence" value="ECO:0007669"/>
    <property type="project" value="TreeGrafter"/>
</dbReference>
<dbReference type="SUPFAM" id="SSF109905">
    <property type="entry name" value="Surp module (SWAP domain)"/>
    <property type="match status" value="2"/>
</dbReference>
<dbReference type="Gramene" id="fgenesh1_pg.C_scaffold_7002387">
    <property type="protein sequence ID" value="fgenesh1_pg.C_scaffold_7002387"/>
    <property type="gene ID" value="fgenesh1_pg.C_scaffold_7002387"/>
</dbReference>
<gene>
    <name evidence="3" type="ORF">ARALYDRAFT_355214</name>
</gene>
<keyword evidence="4" id="KW-1185">Reference proteome</keyword>
<organism evidence="4">
    <name type="scientific">Arabidopsis lyrata subsp. lyrata</name>
    <name type="common">Lyre-leaved rock-cress</name>
    <dbReference type="NCBI Taxonomy" id="81972"/>
    <lineage>
        <taxon>Eukaryota</taxon>
        <taxon>Viridiplantae</taxon>
        <taxon>Streptophyta</taxon>
        <taxon>Embryophyta</taxon>
        <taxon>Tracheophyta</taxon>
        <taxon>Spermatophyta</taxon>
        <taxon>Magnoliopsida</taxon>
        <taxon>eudicotyledons</taxon>
        <taxon>Gunneridae</taxon>
        <taxon>Pentapetalae</taxon>
        <taxon>rosids</taxon>
        <taxon>malvids</taxon>
        <taxon>Brassicales</taxon>
        <taxon>Brassicaceae</taxon>
        <taxon>Camelineae</taxon>
        <taxon>Arabidopsis</taxon>
    </lineage>
</organism>
<dbReference type="Proteomes" id="UP000008694">
    <property type="component" value="Unassembled WGS sequence"/>
</dbReference>
<name>D7MAF9_ARALL</name>
<dbReference type="InterPro" id="IPR045146">
    <property type="entry name" value="SF3A1"/>
</dbReference>